<organism evidence="2">
    <name type="scientific">Pelagomonas calceolata</name>
    <dbReference type="NCBI Taxonomy" id="35677"/>
    <lineage>
        <taxon>Eukaryota</taxon>
        <taxon>Sar</taxon>
        <taxon>Stramenopiles</taxon>
        <taxon>Ochrophyta</taxon>
        <taxon>Pelagophyceae</taxon>
        <taxon>Pelagomonadales</taxon>
        <taxon>Pelagomonadaceae</taxon>
        <taxon>Pelagomonas</taxon>
    </lineage>
</organism>
<gene>
    <name evidence="2" type="ORF">PCAL00307_LOCUS16811</name>
    <name evidence="3" type="ORF">PECAL_3P13280</name>
</gene>
<dbReference type="SUPFAM" id="SSF53335">
    <property type="entry name" value="S-adenosyl-L-methionine-dependent methyltransferases"/>
    <property type="match status" value="1"/>
</dbReference>
<accession>A0A7S4A275</accession>
<dbReference type="PANTHER" id="PTHR36971:SF3">
    <property type="entry name" value="C3H1-TYPE DOMAIN-CONTAINING PROTEIN"/>
    <property type="match status" value="1"/>
</dbReference>
<evidence type="ECO:0000313" key="4">
    <source>
        <dbReference type="Proteomes" id="UP000789595"/>
    </source>
</evidence>
<feature type="region of interest" description="Disordered" evidence="1">
    <location>
        <begin position="1"/>
        <end position="22"/>
    </location>
</feature>
<evidence type="ECO:0000313" key="2">
    <source>
        <dbReference type="EMBL" id="CAE0701375.1"/>
    </source>
</evidence>
<dbReference type="Gene3D" id="3.40.50.150">
    <property type="entry name" value="Vaccinia Virus protein VP39"/>
    <property type="match status" value="1"/>
</dbReference>
<dbReference type="Proteomes" id="UP000789595">
    <property type="component" value="Unassembled WGS sequence"/>
</dbReference>
<reference evidence="2" key="1">
    <citation type="submission" date="2021-01" db="EMBL/GenBank/DDBJ databases">
        <authorList>
            <person name="Corre E."/>
            <person name="Pelletier E."/>
            <person name="Niang G."/>
            <person name="Scheremetjew M."/>
            <person name="Finn R."/>
            <person name="Kale V."/>
            <person name="Holt S."/>
            <person name="Cochrane G."/>
            <person name="Meng A."/>
            <person name="Brown T."/>
            <person name="Cohen L."/>
        </authorList>
    </citation>
    <scope>NUCLEOTIDE SEQUENCE</scope>
    <source>
        <strain evidence="2">CCMP1756</strain>
    </source>
</reference>
<protein>
    <recommendedName>
        <fullName evidence="5">Methyltransferase domain-containing protein</fullName>
    </recommendedName>
</protein>
<evidence type="ECO:0000313" key="3">
    <source>
        <dbReference type="EMBL" id="CAH0371389.1"/>
    </source>
</evidence>
<dbReference type="EMBL" id="HBIW01019541">
    <property type="protein sequence ID" value="CAE0701375.1"/>
    <property type="molecule type" value="Transcribed_RNA"/>
</dbReference>
<evidence type="ECO:0000256" key="1">
    <source>
        <dbReference type="SAM" id="MobiDB-lite"/>
    </source>
</evidence>
<keyword evidence="4" id="KW-1185">Reference proteome</keyword>
<proteinExistence type="predicted"/>
<sequence>MTTEQNAVHVEQDISPGEQPADTSVHVEQDVNPGELVDDRSIVVAVTSRRKLGKQLTIARCVVDEVRGELSGGLARNEIIDVVAGGASAKAFAAGPAQRPRHRLGAVVIEAKPSRSGRRVARVLRYDGAVAPVVAEPQVVDEAPKTDRAEVFAAWLDEKFGRERLETVVDVAGGKGAVAAALLRRGASRKATVIDPVGLDRNHAGEAKQASVDDAFSEAVRLLKEPFAYPPSQASKALLAEATCVVAMHPDEATEPAVCAAASLGLPFAVVPCCIFASKFPHRRQFWKCDPAQAKRGVKDWDTFCAYLAERAAALGSCDVKIDELALVGRNKVVYSLGAASKPYVTWPGDCVAHVASYLPLDALCLGSPRCVDKEWRFHSDRSLRLRLHEVRSEIKRSDDRLEVGSELPRPHLGARRVANAAELRSALDEEGSWARSWRCAIRLAAAVHGVVLGPAYVSHPHQTGRPFLFVERAQLCVRSGCHICSLPVQIPRFAYITPWDKRKIIQPAVRGFLARRRARRLRAERSLCC</sequence>
<dbReference type="OrthoDB" id="7459479at2759"/>
<name>A0A7S4A275_9STRA</name>
<dbReference type="PROSITE" id="PS50096">
    <property type="entry name" value="IQ"/>
    <property type="match status" value="1"/>
</dbReference>
<dbReference type="PANTHER" id="PTHR36971">
    <property type="entry name" value="UNNAMED PRODUCT"/>
    <property type="match status" value="1"/>
</dbReference>
<dbReference type="EMBL" id="CAKKNE010000003">
    <property type="protein sequence ID" value="CAH0371389.1"/>
    <property type="molecule type" value="Genomic_DNA"/>
</dbReference>
<evidence type="ECO:0008006" key="5">
    <source>
        <dbReference type="Google" id="ProtNLM"/>
    </source>
</evidence>
<dbReference type="InterPro" id="IPR029063">
    <property type="entry name" value="SAM-dependent_MTases_sf"/>
</dbReference>
<reference evidence="3" key="2">
    <citation type="submission" date="2021-11" db="EMBL/GenBank/DDBJ databases">
        <authorList>
            <consortium name="Genoscope - CEA"/>
            <person name="William W."/>
        </authorList>
    </citation>
    <scope>NUCLEOTIDE SEQUENCE</scope>
</reference>
<dbReference type="AlphaFoldDB" id="A0A7S4A275"/>